<gene>
    <name evidence="3" type="ORF">FBUS_04026</name>
</gene>
<keyword evidence="1" id="KW-1133">Transmembrane helix</keyword>
<sequence length="265" mass="29595">MAWPIWSLGLLFCFISSSCMPSPDSSRSVEFGLERKEVKVLRQQFELNLVGDDQNATVFEQTYFTRNNETVIHIRIAKDSLKMFDNSGSRQVSAHLAYTSRIPIHVSYDLDSAQAAKLSEASWYWLPPGSNTNLTIYLNITAKQIGLSYVRFWISQGVSRTDNQTLSWPLDNSEESMSQMSAGVESNSTLFPEPIPLGFPLMVLRAQGVVQLIFRIIVVVMVSVFTFTMGCGLDIAVMKAYAKRPICPAIGFGCQFIIMPLVSPV</sequence>
<reference evidence="3" key="1">
    <citation type="submission" date="2019-05" db="EMBL/GenBank/DDBJ databases">
        <title>Annotation for the trematode Fasciolopsis buski.</title>
        <authorList>
            <person name="Choi Y.-J."/>
        </authorList>
    </citation>
    <scope>NUCLEOTIDE SEQUENCE</scope>
    <source>
        <strain evidence="3">HT</strain>
        <tissue evidence="3">Whole worm</tissue>
    </source>
</reference>
<dbReference type="InterPro" id="IPR038770">
    <property type="entry name" value="Na+/solute_symporter_sf"/>
</dbReference>
<name>A0A8E0RR36_9TREM</name>
<organism evidence="3 4">
    <name type="scientific">Fasciolopsis buskii</name>
    <dbReference type="NCBI Taxonomy" id="27845"/>
    <lineage>
        <taxon>Eukaryota</taxon>
        <taxon>Metazoa</taxon>
        <taxon>Spiralia</taxon>
        <taxon>Lophotrochozoa</taxon>
        <taxon>Platyhelminthes</taxon>
        <taxon>Trematoda</taxon>
        <taxon>Digenea</taxon>
        <taxon>Plagiorchiida</taxon>
        <taxon>Echinostomata</taxon>
        <taxon>Echinostomatoidea</taxon>
        <taxon>Fasciolidae</taxon>
        <taxon>Fasciolopsis</taxon>
    </lineage>
</organism>
<keyword evidence="1" id="KW-0472">Membrane</keyword>
<dbReference type="EMBL" id="LUCM01008679">
    <property type="protein sequence ID" value="KAA0188082.1"/>
    <property type="molecule type" value="Genomic_DNA"/>
</dbReference>
<dbReference type="OrthoDB" id="203097at2759"/>
<keyword evidence="1" id="KW-0812">Transmembrane</keyword>
<accession>A0A8E0RR36</accession>
<proteinExistence type="predicted"/>
<keyword evidence="2" id="KW-0732">Signal</keyword>
<feature type="signal peptide" evidence="2">
    <location>
        <begin position="1"/>
        <end position="19"/>
    </location>
</feature>
<evidence type="ECO:0000256" key="2">
    <source>
        <dbReference type="SAM" id="SignalP"/>
    </source>
</evidence>
<evidence type="ECO:0000256" key="1">
    <source>
        <dbReference type="SAM" id="Phobius"/>
    </source>
</evidence>
<dbReference type="AlphaFoldDB" id="A0A8E0RR36"/>
<evidence type="ECO:0000313" key="4">
    <source>
        <dbReference type="Proteomes" id="UP000728185"/>
    </source>
</evidence>
<comment type="caution">
    <text evidence="3">The sequence shown here is derived from an EMBL/GenBank/DDBJ whole genome shotgun (WGS) entry which is preliminary data.</text>
</comment>
<evidence type="ECO:0000313" key="3">
    <source>
        <dbReference type="EMBL" id="KAA0188082.1"/>
    </source>
</evidence>
<dbReference type="Proteomes" id="UP000728185">
    <property type="component" value="Unassembled WGS sequence"/>
</dbReference>
<dbReference type="Gene3D" id="1.20.1530.20">
    <property type="match status" value="1"/>
</dbReference>
<keyword evidence="4" id="KW-1185">Reference proteome</keyword>
<feature type="transmembrane region" description="Helical" evidence="1">
    <location>
        <begin position="245"/>
        <end position="263"/>
    </location>
</feature>
<protein>
    <submittedName>
        <fullName evidence="3">Uncharacterized protein</fullName>
    </submittedName>
</protein>
<feature type="transmembrane region" description="Helical" evidence="1">
    <location>
        <begin position="212"/>
        <end position="233"/>
    </location>
</feature>
<feature type="chain" id="PRO_5034111006" evidence="2">
    <location>
        <begin position="20"/>
        <end position="265"/>
    </location>
</feature>